<dbReference type="Proteomes" id="UP001165293">
    <property type="component" value="Unassembled WGS sequence"/>
</dbReference>
<comment type="caution">
    <text evidence="1">The sequence shown here is derived from an EMBL/GenBank/DDBJ whole genome shotgun (WGS) entry which is preliminary data.</text>
</comment>
<organism evidence="1 2">
    <name type="scientific">Noviluteimonas lactosilytica</name>
    <dbReference type="NCBI Taxonomy" id="2888523"/>
    <lineage>
        <taxon>Bacteria</taxon>
        <taxon>Pseudomonadati</taxon>
        <taxon>Pseudomonadota</taxon>
        <taxon>Gammaproteobacteria</taxon>
        <taxon>Lysobacterales</taxon>
        <taxon>Lysobacteraceae</taxon>
        <taxon>Noviluteimonas</taxon>
    </lineage>
</organism>
<evidence type="ECO:0000313" key="1">
    <source>
        <dbReference type="EMBL" id="MCC8364492.1"/>
    </source>
</evidence>
<dbReference type="EMBL" id="JAJGAK010000005">
    <property type="protein sequence ID" value="MCC8364492.1"/>
    <property type="molecule type" value="Genomic_DNA"/>
</dbReference>
<proteinExistence type="predicted"/>
<dbReference type="RefSeq" id="WP_230528294.1">
    <property type="nucleotide sequence ID" value="NZ_JAJGAK010000005.1"/>
</dbReference>
<accession>A0ABS8JLQ8</accession>
<name>A0ABS8JLQ8_9GAMM</name>
<protein>
    <submittedName>
        <fullName evidence="1">Uncharacterized protein</fullName>
    </submittedName>
</protein>
<evidence type="ECO:0000313" key="2">
    <source>
        <dbReference type="Proteomes" id="UP001165293"/>
    </source>
</evidence>
<keyword evidence="2" id="KW-1185">Reference proteome</keyword>
<gene>
    <name evidence="1" type="ORF">LK996_15580</name>
</gene>
<sequence>MTEALRREIQDWLTNREQMPVREERRMDMAPTDDENLLSYARHAQAGNLWASNFLYRQLIGQLLGLGERKELTPVARRILARMLLRVLRGRDVEKAMLRKRTRGNQRWVYIDRDFEIDFEMRFLVGDPIEAYAPIRQGIFSEPDFRLTESDAAAELERSGIFPGLDAKTILNIYQQMKVDPRLPE</sequence>
<reference evidence="1" key="1">
    <citation type="submission" date="2021-10" db="EMBL/GenBank/DDBJ databases">
        <authorList>
            <person name="Lyu M."/>
            <person name="Wang X."/>
            <person name="Meng X."/>
            <person name="Xu K."/>
        </authorList>
    </citation>
    <scope>NUCLEOTIDE SEQUENCE</scope>
    <source>
        <strain evidence="1">A6</strain>
    </source>
</reference>